<sequence>MASLVLLLSELLIKHHDAETCYTSSSSSSCSSRPCLSSGAATAAADVAAKRVIGKSWRNGFGGYRREEDLVEEDEAESMLMMWQNIKCRQTSGTCDNLQQAPHARFSTLASSRLASQPNSIISASSACEVQYPRLESLGFSARLHHSGKLRMRGSVPSPRFAWLRSPTCYSGKICMRAARSACEVQYPCLESPGFSARLNYSGKICMRGSPDSIIAASSACKVQYPFLESPGFSARLHYSSKLRMRGSALLPRVAWLPIPAPLLRHALTNEAQRFSTFAYMIPRNALLCDVSTIAGSQARSIPCDALQRDVFTIVARSLIKKSAIYNNTTTYNQSTSILSGS</sequence>
<feature type="chain" id="PRO_5041438637" evidence="1">
    <location>
        <begin position="19"/>
        <end position="342"/>
    </location>
</feature>
<dbReference type="AlphaFoldDB" id="A0AA35ZHI8"/>
<organism evidence="2 3">
    <name type="scientific">Lactuca saligna</name>
    <name type="common">Willowleaf lettuce</name>
    <dbReference type="NCBI Taxonomy" id="75948"/>
    <lineage>
        <taxon>Eukaryota</taxon>
        <taxon>Viridiplantae</taxon>
        <taxon>Streptophyta</taxon>
        <taxon>Embryophyta</taxon>
        <taxon>Tracheophyta</taxon>
        <taxon>Spermatophyta</taxon>
        <taxon>Magnoliopsida</taxon>
        <taxon>eudicotyledons</taxon>
        <taxon>Gunneridae</taxon>
        <taxon>Pentapetalae</taxon>
        <taxon>asterids</taxon>
        <taxon>campanulids</taxon>
        <taxon>Asterales</taxon>
        <taxon>Asteraceae</taxon>
        <taxon>Cichorioideae</taxon>
        <taxon>Cichorieae</taxon>
        <taxon>Lactucinae</taxon>
        <taxon>Lactuca</taxon>
    </lineage>
</organism>
<reference evidence="2" key="1">
    <citation type="submission" date="2023-04" db="EMBL/GenBank/DDBJ databases">
        <authorList>
            <person name="Vijverberg K."/>
            <person name="Xiong W."/>
            <person name="Schranz E."/>
        </authorList>
    </citation>
    <scope>NUCLEOTIDE SEQUENCE</scope>
</reference>
<feature type="signal peptide" evidence="1">
    <location>
        <begin position="1"/>
        <end position="18"/>
    </location>
</feature>
<keyword evidence="1" id="KW-0732">Signal</keyword>
<evidence type="ECO:0000313" key="3">
    <source>
        <dbReference type="Proteomes" id="UP001177003"/>
    </source>
</evidence>
<name>A0AA35ZHI8_LACSI</name>
<dbReference type="Proteomes" id="UP001177003">
    <property type="component" value="Chromosome 7"/>
</dbReference>
<keyword evidence="3" id="KW-1185">Reference proteome</keyword>
<gene>
    <name evidence="2" type="ORF">LSALG_LOCUS31789</name>
</gene>
<proteinExistence type="predicted"/>
<accession>A0AA35ZHI8</accession>
<evidence type="ECO:0000313" key="2">
    <source>
        <dbReference type="EMBL" id="CAI9292739.1"/>
    </source>
</evidence>
<protein>
    <submittedName>
        <fullName evidence="2">Uncharacterized protein</fullName>
    </submittedName>
</protein>
<dbReference type="EMBL" id="OX465083">
    <property type="protein sequence ID" value="CAI9292739.1"/>
    <property type="molecule type" value="Genomic_DNA"/>
</dbReference>
<evidence type="ECO:0000256" key="1">
    <source>
        <dbReference type="SAM" id="SignalP"/>
    </source>
</evidence>